<evidence type="ECO:0000259" key="6">
    <source>
        <dbReference type="PROSITE" id="PS50888"/>
    </source>
</evidence>
<keyword evidence="8" id="KW-1185">Reference proteome</keyword>
<comment type="subcellular location">
    <subcellularLocation>
        <location evidence="1">Nucleus</location>
    </subcellularLocation>
</comment>
<dbReference type="PANTHER" id="PTHR46196:SF4">
    <property type="entry name" value="TRANSCRIPTION FACTOR LHW"/>
    <property type="match status" value="1"/>
</dbReference>
<dbReference type="EMBL" id="CACSLK010026072">
    <property type="protein sequence ID" value="CAA0825251.1"/>
    <property type="molecule type" value="Genomic_DNA"/>
</dbReference>
<keyword evidence="4" id="KW-0539">Nucleus</keyword>
<organism evidence="7 8">
    <name type="scientific">Striga hermonthica</name>
    <name type="common">Purple witchweed</name>
    <name type="synonym">Buchnera hermonthica</name>
    <dbReference type="NCBI Taxonomy" id="68872"/>
    <lineage>
        <taxon>Eukaryota</taxon>
        <taxon>Viridiplantae</taxon>
        <taxon>Streptophyta</taxon>
        <taxon>Embryophyta</taxon>
        <taxon>Tracheophyta</taxon>
        <taxon>Spermatophyta</taxon>
        <taxon>Magnoliopsida</taxon>
        <taxon>eudicotyledons</taxon>
        <taxon>Gunneridae</taxon>
        <taxon>Pentapetalae</taxon>
        <taxon>asterids</taxon>
        <taxon>lamiids</taxon>
        <taxon>Lamiales</taxon>
        <taxon>Orobanchaceae</taxon>
        <taxon>Buchnereae</taxon>
        <taxon>Striga</taxon>
    </lineage>
</organism>
<dbReference type="InterPro" id="IPR025610">
    <property type="entry name" value="MYC/MYB_N"/>
</dbReference>
<evidence type="ECO:0000313" key="8">
    <source>
        <dbReference type="Proteomes" id="UP001153555"/>
    </source>
</evidence>
<proteinExistence type="predicted"/>
<name>A0A9N7N884_STRHE</name>
<keyword evidence="2" id="KW-0805">Transcription regulation</keyword>
<keyword evidence="3" id="KW-0804">Transcription</keyword>
<dbReference type="AlphaFoldDB" id="A0A9N7N884"/>
<evidence type="ECO:0000256" key="5">
    <source>
        <dbReference type="SAM" id="MobiDB-lite"/>
    </source>
</evidence>
<evidence type="ECO:0000256" key="2">
    <source>
        <dbReference type="ARBA" id="ARBA00023015"/>
    </source>
</evidence>
<feature type="region of interest" description="Disordered" evidence="5">
    <location>
        <begin position="517"/>
        <end position="547"/>
    </location>
</feature>
<dbReference type="InterPro" id="IPR043561">
    <property type="entry name" value="LHW-like"/>
</dbReference>
<feature type="domain" description="BHLH" evidence="6">
    <location>
        <begin position="537"/>
        <end position="586"/>
    </location>
</feature>
<dbReference type="PROSITE" id="PS50888">
    <property type="entry name" value="BHLH"/>
    <property type="match status" value="1"/>
</dbReference>
<evidence type="ECO:0000256" key="1">
    <source>
        <dbReference type="ARBA" id="ARBA00004123"/>
    </source>
</evidence>
<protein>
    <submittedName>
        <fullName evidence="7">Transcription factor LHW</fullName>
    </submittedName>
</protein>
<dbReference type="PANTHER" id="PTHR46196">
    <property type="entry name" value="TRANSCRIPTION FACTOR BHLH155-LIKE ISOFORM X1-RELATED"/>
    <property type="match status" value="1"/>
</dbReference>
<reference evidence="7" key="1">
    <citation type="submission" date="2019-12" db="EMBL/GenBank/DDBJ databases">
        <authorList>
            <person name="Scholes J."/>
        </authorList>
    </citation>
    <scope>NUCLEOTIDE SEQUENCE</scope>
</reference>
<evidence type="ECO:0000313" key="7">
    <source>
        <dbReference type="EMBL" id="CAA0825251.1"/>
    </source>
</evidence>
<comment type="caution">
    <text evidence="7">The sequence shown here is derived from an EMBL/GenBank/DDBJ whole genome shotgun (WGS) entry which is preliminary data.</text>
</comment>
<gene>
    <name evidence="7" type="ORF">SHERM_22035</name>
</gene>
<sequence length="729" mass="80275">MGYLLKEALKTLCGVNQWSYAVFWKIGCQNPKLLIWEECYYETASCSGLSEDPNPENSFHDHSASWVSSETCNLQSSVRAGDKVHFLVNKMMIDNQVHVVGEGLVGRVAFTGNHQWVLAENYYREAQPSEVRKELCLQFAAGMKTVAVIPVLPHGVVQFGSSLNVMENMGFVNDVTSLLLQLGYLNELPKEHTLNTFSPPCSFDSLNYISNSVEPSMIDSQTSYSLTPSQNGLHHHLKIAQPMKLDFSSSIQSKNVVAKAEVIPSIPEMGSTLSVPSNMDSNTSALLIPTQRTNLGPFYYSDDGNVNSKDTSFSELKSVSFSKPEKNTDMKILKNQSSVIKKEIKNNADKALNIPLPQYNELINAGIDEKQNSRDDLFDVLGDDFKNKLFSNSWNNESSSDFPTITNTSRANSESGIFSSTSSDHLLEAVVSKIHHPVKWGLDDSVSCATTFTNISGSSGRSSCSLPYGRFGISDSMKEELFGVPKFMAKAGPTGSGSYSQGSSICGSQLSSWIGSEQKGKQANSVSTGYSKKTDDGGGKMGRKRLKPDRQMIQDRVKELREIVPNGAKCSIDSLLERTIKHMLFLQSVMKHADKLKETGESKIISKNGGLVLKDNFEGGATWAYEVCSQSMVCPIIVEDLNRPRQMLVEMLCEERGLFLEIADMIRGLGLTILKGVMETRKDEIWASFAVEANRNVTRMEIFISLVGLLEQTTKTGNTRAENPIGATG</sequence>
<dbReference type="GO" id="GO:0046983">
    <property type="term" value="F:protein dimerization activity"/>
    <property type="evidence" value="ECO:0007669"/>
    <property type="project" value="InterPro"/>
</dbReference>
<dbReference type="OrthoDB" id="1883654at2759"/>
<dbReference type="GO" id="GO:0005634">
    <property type="term" value="C:nucleus"/>
    <property type="evidence" value="ECO:0007669"/>
    <property type="project" value="UniProtKB-SubCell"/>
</dbReference>
<dbReference type="Pfam" id="PF23176">
    <property type="entry name" value="bHLH_LHW"/>
    <property type="match status" value="1"/>
</dbReference>
<dbReference type="GO" id="GO:0003700">
    <property type="term" value="F:DNA-binding transcription factor activity"/>
    <property type="evidence" value="ECO:0007669"/>
    <property type="project" value="InterPro"/>
</dbReference>
<accession>A0A9N7N884</accession>
<dbReference type="InterPro" id="IPR011598">
    <property type="entry name" value="bHLH_dom"/>
</dbReference>
<evidence type="ECO:0000256" key="3">
    <source>
        <dbReference type="ARBA" id="ARBA00023163"/>
    </source>
</evidence>
<dbReference type="Pfam" id="PF14215">
    <property type="entry name" value="bHLH-MYC_N"/>
    <property type="match status" value="1"/>
</dbReference>
<dbReference type="Proteomes" id="UP001153555">
    <property type="component" value="Unassembled WGS sequence"/>
</dbReference>
<feature type="compositionally biased region" description="Polar residues" evidence="5">
    <location>
        <begin position="517"/>
        <end position="531"/>
    </location>
</feature>
<evidence type="ECO:0000256" key="4">
    <source>
        <dbReference type="ARBA" id="ARBA00023242"/>
    </source>
</evidence>